<dbReference type="InterPro" id="IPR010865">
    <property type="entry name" value="DUF1499"/>
</dbReference>
<keyword evidence="1" id="KW-0472">Membrane</keyword>
<keyword evidence="1" id="KW-1133">Transmembrane helix</keyword>
<proteinExistence type="predicted"/>
<evidence type="ECO:0000313" key="3">
    <source>
        <dbReference type="Proteomes" id="UP000501427"/>
    </source>
</evidence>
<dbReference type="RefSeq" id="WP_106887363.1">
    <property type="nucleotide sequence ID" value="NZ_CAWPJG010000001.1"/>
</dbReference>
<feature type="transmembrane region" description="Helical" evidence="1">
    <location>
        <begin position="31"/>
        <end position="48"/>
    </location>
</feature>
<feature type="transmembrane region" description="Helical" evidence="1">
    <location>
        <begin position="60"/>
        <end position="81"/>
    </location>
</feature>
<gene>
    <name evidence="2" type="ORF">E4184_07385</name>
</gene>
<evidence type="ECO:0000256" key="1">
    <source>
        <dbReference type="SAM" id="Phobius"/>
    </source>
</evidence>
<dbReference type="Proteomes" id="UP000501427">
    <property type="component" value="Chromosome"/>
</dbReference>
<sequence>MHSYLWWPLLAWLLPLGGALGSRAHLWPWWVGFALCLASALISLWLLLRLPWRYRSSPCLWADAWGIAPLLLPLLFVIQALRSPLTNDVSTDPHHPPRLLWAEQLRTAQDLPVNVPPLQVFPGNPGPLYTHASPAEVLAEAEELMTELGWRVRPGPDGLDAVVTTGWFGFEDDVALRVFTGPKETRVDMRSASRQGRSDLGVNRGRILNFLNRLNERLGGAYKPKMQRLDEEQHAH</sequence>
<evidence type="ECO:0000313" key="2">
    <source>
        <dbReference type="EMBL" id="QJT21285.1"/>
    </source>
</evidence>
<protein>
    <submittedName>
        <fullName evidence="2">DUF1499 domain-containing protein</fullName>
    </submittedName>
</protein>
<dbReference type="Pfam" id="PF07386">
    <property type="entry name" value="DUF1499"/>
    <property type="match status" value="1"/>
</dbReference>
<reference evidence="2 3" key="1">
    <citation type="submission" date="2019-03" db="EMBL/GenBank/DDBJ databases">
        <title>Novel transposon Tn6433 accelerates the dissemination of tet(E) in Aeromonas from aerobic biofilm under oxytetracycline stress.</title>
        <authorList>
            <person name="Shi Y."/>
            <person name="Tian Z."/>
            <person name="Zhang Y."/>
            <person name="Zhang H."/>
            <person name="Yang M."/>
        </authorList>
    </citation>
    <scope>NUCLEOTIDE SEQUENCE [LARGE SCALE GENOMIC DNA]</scope>
    <source>
        <strain evidence="2 3">T0.1-19</strain>
    </source>
</reference>
<organism evidence="2 3">
    <name type="scientific">Aeromonas media</name>
    <dbReference type="NCBI Taxonomy" id="651"/>
    <lineage>
        <taxon>Bacteria</taxon>
        <taxon>Pseudomonadati</taxon>
        <taxon>Pseudomonadota</taxon>
        <taxon>Gammaproteobacteria</taxon>
        <taxon>Aeromonadales</taxon>
        <taxon>Aeromonadaceae</taxon>
        <taxon>Aeromonas</taxon>
    </lineage>
</organism>
<keyword evidence="1" id="KW-0812">Transmembrane</keyword>
<name>A0A6M4Y9Y5_AERME</name>
<dbReference type="EMBL" id="CP038441">
    <property type="protein sequence ID" value="QJT21285.1"/>
    <property type="molecule type" value="Genomic_DNA"/>
</dbReference>
<dbReference type="AlphaFoldDB" id="A0A6M4Y9Y5"/>
<accession>A0A6M4Y9Y5</accession>